<keyword evidence="1" id="KW-0472">Membrane</keyword>
<keyword evidence="3" id="KW-1185">Reference proteome</keyword>
<keyword evidence="1" id="KW-0812">Transmembrane</keyword>
<keyword evidence="1" id="KW-1133">Transmembrane helix</keyword>
<reference evidence="2 3" key="1">
    <citation type="journal article" date="2019" name="Int. J. Syst. Evol. Microbiol.">
        <title>The Global Catalogue of Microorganisms (GCM) 10K type strain sequencing project: providing services to taxonomists for standard genome sequencing and annotation.</title>
        <authorList>
            <consortium name="The Broad Institute Genomics Platform"/>
            <consortium name="The Broad Institute Genome Sequencing Center for Infectious Disease"/>
            <person name="Wu L."/>
            <person name="Ma J."/>
        </authorList>
    </citation>
    <scope>NUCLEOTIDE SEQUENCE [LARGE SCALE GENOMIC DNA]</scope>
    <source>
        <strain evidence="2 3">JCM 9383</strain>
    </source>
</reference>
<comment type="caution">
    <text evidence="2">The sequence shown here is derived from an EMBL/GenBank/DDBJ whole genome shotgun (WGS) entry which is preliminary data.</text>
</comment>
<name>A0ABN3VA91_9PSEU</name>
<protein>
    <recommendedName>
        <fullName evidence="4">Methyl-accepting chemotaxis protein</fullName>
    </recommendedName>
</protein>
<evidence type="ECO:0000313" key="3">
    <source>
        <dbReference type="Proteomes" id="UP001500979"/>
    </source>
</evidence>
<evidence type="ECO:0000313" key="2">
    <source>
        <dbReference type="EMBL" id="GAA2786109.1"/>
    </source>
</evidence>
<sequence>MPAEDEAASTTDEGGEFTAVAALGEPEGRAAAEGLRTVCGELADAGVHTAVKRLHDVDRTVRDLPFPVIERLVAPERVLSEFAEVRAKPVNRLHTLRNQFALLPLLITWLSLALAVFDRDHLGEWLVATLPWVALVDAVLIGSIVVLTSLMHRKEAECAADNDRIARQLDVAMTSLAMAVERNTVTSPATPEQWAESVQKVIRDAIEHTGELAEANREVVENARAAVESARAKGEEMIVALAEQSRAAHQSFRESVDDLVKGIIKEATNVLSEAVAADRSLIDKQMAPLVDRFRESVDEFTTHFGSYQTSTSTLVGVVSELGAAASTLVDTAKSSNGTAESIDVQLRALAGTQQEFVTQVTGNAASMANAAEAMQAVSALLQERLESNLDQIATSLHSSSERMAEVDGRLVGTTEALSTASRELEGAASALRRTSGSRWWRFGR</sequence>
<dbReference type="Proteomes" id="UP001500979">
    <property type="component" value="Unassembled WGS sequence"/>
</dbReference>
<gene>
    <name evidence="2" type="ORF">GCM10010470_20440</name>
</gene>
<feature type="transmembrane region" description="Helical" evidence="1">
    <location>
        <begin position="129"/>
        <end position="147"/>
    </location>
</feature>
<proteinExistence type="predicted"/>
<evidence type="ECO:0000256" key="1">
    <source>
        <dbReference type="SAM" id="Phobius"/>
    </source>
</evidence>
<dbReference type="EMBL" id="BAAAUX010000011">
    <property type="protein sequence ID" value="GAA2786109.1"/>
    <property type="molecule type" value="Genomic_DNA"/>
</dbReference>
<accession>A0ABN3VA91</accession>
<feature type="transmembrane region" description="Helical" evidence="1">
    <location>
        <begin position="100"/>
        <end position="117"/>
    </location>
</feature>
<organism evidence="2 3">
    <name type="scientific">Saccharopolyspora taberi</name>
    <dbReference type="NCBI Taxonomy" id="60895"/>
    <lineage>
        <taxon>Bacteria</taxon>
        <taxon>Bacillati</taxon>
        <taxon>Actinomycetota</taxon>
        <taxon>Actinomycetes</taxon>
        <taxon>Pseudonocardiales</taxon>
        <taxon>Pseudonocardiaceae</taxon>
        <taxon>Saccharopolyspora</taxon>
    </lineage>
</organism>
<evidence type="ECO:0008006" key="4">
    <source>
        <dbReference type="Google" id="ProtNLM"/>
    </source>
</evidence>
<dbReference type="RefSeq" id="WP_344679314.1">
    <property type="nucleotide sequence ID" value="NZ_BAAAUX010000011.1"/>
</dbReference>